<dbReference type="OrthoDB" id="5567829at2759"/>
<keyword evidence="2" id="KW-1185">Reference proteome</keyword>
<reference evidence="1" key="1">
    <citation type="submission" date="2022-07" db="EMBL/GenBank/DDBJ databases">
        <title>Phylogenomic reconstructions and comparative analyses of Kickxellomycotina fungi.</title>
        <authorList>
            <person name="Reynolds N.K."/>
            <person name="Stajich J.E."/>
            <person name="Barry K."/>
            <person name="Grigoriev I.V."/>
            <person name="Crous P."/>
            <person name="Smith M.E."/>
        </authorList>
    </citation>
    <scope>NUCLEOTIDE SEQUENCE</scope>
    <source>
        <strain evidence="1">NRRL 1565</strain>
    </source>
</reference>
<organism evidence="1 2">
    <name type="scientific">Coemansia guatemalensis</name>
    <dbReference type="NCBI Taxonomy" id="2761395"/>
    <lineage>
        <taxon>Eukaryota</taxon>
        <taxon>Fungi</taxon>
        <taxon>Fungi incertae sedis</taxon>
        <taxon>Zoopagomycota</taxon>
        <taxon>Kickxellomycotina</taxon>
        <taxon>Kickxellomycetes</taxon>
        <taxon>Kickxellales</taxon>
        <taxon>Kickxellaceae</taxon>
        <taxon>Coemansia</taxon>
    </lineage>
</organism>
<gene>
    <name evidence="1" type="ORF">H4R20_000643</name>
</gene>
<evidence type="ECO:0000313" key="2">
    <source>
        <dbReference type="Proteomes" id="UP001140094"/>
    </source>
</evidence>
<evidence type="ECO:0000313" key="1">
    <source>
        <dbReference type="EMBL" id="KAJ2808785.1"/>
    </source>
</evidence>
<name>A0A9W8I5V1_9FUNG</name>
<sequence length="206" mass="22678">MRLKGPDSDGAPRIAVIVASPEQQLNAAERGCRIDCSGAQQALEIATRHEATIKLMSKEPAICICAEGAGSSLVSVSKCRWEKIIGAGFYFLLDPWGLRVRPRLHKMKWTEICFIGGWALHRLHGREEQDRSSGGEEQDLSGEIATAVITPHVRVIGRLAEKQLQSPNRDTAAVSKLETELAKVQRIVASEGYRRRAPDAVKEADR</sequence>
<dbReference type="EMBL" id="JANBUO010000024">
    <property type="protein sequence ID" value="KAJ2808785.1"/>
    <property type="molecule type" value="Genomic_DNA"/>
</dbReference>
<protein>
    <submittedName>
        <fullName evidence="1">Uncharacterized protein</fullName>
    </submittedName>
</protein>
<dbReference type="Proteomes" id="UP001140094">
    <property type="component" value="Unassembled WGS sequence"/>
</dbReference>
<comment type="caution">
    <text evidence="1">The sequence shown here is derived from an EMBL/GenBank/DDBJ whole genome shotgun (WGS) entry which is preliminary data.</text>
</comment>
<proteinExistence type="predicted"/>
<accession>A0A9W8I5V1</accession>
<dbReference type="AlphaFoldDB" id="A0A9W8I5V1"/>